<dbReference type="GO" id="GO:0051015">
    <property type="term" value="F:actin filament binding"/>
    <property type="evidence" value="ECO:0007669"/>
    <property type="project" value="TreeGrafter"/>
</dbReference>
<evidence type="ECO:0000313" key="3">
    <source>
        <dbReference type="Proteomes" id="UP000799324"/>
    </source>
</evidence>
<dbReference type="Gene3D" id="3.40.225.10">
    <property type="entry name" value="Class II aldolase/adducin N-terminal domain"/>
    <property type="match status" value="1"/>
</dbReference>
<name>A0A6A6TP02_9PLEO</name>
<evidence type="ECO:0000313" key="2">
    <source>
        <dbReference type="EMBL" id="KAF2661502.1"/>
    </source>
</evidence>
<dbReference type="Pfam" id="PF00596">
    <property type="entry name" value="Aldolase_II"/>
    <property type="match status" value="1"/>
</dbReference>
<dbReference type="PANTHER" id="PTHR10672">
    <property type="entry name" value="ADDUCIN"/>
    <property type="match status" value="1"/>
</dbReference>
<dbReference type="EMBL" id="MU004293">
    <property type="protein sequence ID" value="KAF2661502.1"/>
    <property type="molecule type" value="Genomic_DNA"/>
</dbReference>
<reference evidence="2" key="1">
    <citation type="journal article" date="2020" name="Stud. Mycol.">
        <title>101 Dothideomycetes genomes: a test case for predicting lifestyles and emergence of pathogens.</title>
        <authorList>
            <person name="Haridas S."/>
            <person name="Albert R."/>
            <person name="Binder M."/>
            <person name="Bloem J."/>
            <person name="Labutti K."/>
            <person name="Salamov A."/>
            <person name="Andreopoulos B."/>
            <person name="Baker S."/>
            <person name="Barry K."/>
            <person name="Bills G."/>
            <person name="Bluhm B."/>
            <person name="Cannon C."/>
            <person name="Castanera R."/>
            <person name="Culley D."/>
            <person name="Daum C."/>
            <person name="Ezra D."/>
            <person name="Gonzalez J."/>
            <person name="Henrissat B."/>
            <person name="Kuo A."/>
            <person name="Liang C."/>
            <person name="Lipzen A."/>
            <person name="Lutzoni F."/>
            <person name="Magnuson J."/>
            <person name="Mondo S."/>
            <person name="Nolan M."/>
            <person name="Ohm R."/>
            <person name="Pangilinan J."/>
            <person name="Park H.-J."/>
            <person name="Ramirez L."/>
            <person name="Alfaro M."/>
            <person name="Sun H."/>
            <person name="Tritt A."/>
            <person name="Yoshinaga Y."/>
            <person name="Zwiers L.-H."/>
            <person name="Turgeon B."/>
            <person name="Goodwin S."/>
            <person name="Spatafora J."/>
            <person name="Crous P."/>
            <person name="Grigoriev I."/>
        </authorList>
    </citation>
    <scope>NUCLEOTIDE SEQUENCE</scope>
    <source>
        <strain evidence="2">CBS 122681</strain>
    </source>
</reference>
<dbReference type="FunFam" id="3.40.225.10:FF:000009">
    <property type="entry name" value="Class II aldolase/adducin N-terminal"/>
    <property type="match status" value="1"/>
</dbReference>
<organism evidence="2 3">
    <name type="scientific">Lophiostoma macrostomum CBS 122681</name>
    <dbReference type="NCBI Taxonomy" id="1314788"/>
    <lineage>
        <taxon>Eukaryota</taxon>
        <taxon>Fungi</taxon>
        <taxon>Dikarya</taxon>
        <taxon>Ascomycota</taxon>
        <taxon>Pezizomycotina</taxon>
        <taxon>Dothideomycetes</taxon>
        <taxon>Pleosporomycetidae</taxon>
        <taxon>Pleosporales</taxon>
        <taxon>Lophiostomataceae</taxon>
        <taxon>Lophiostoma</taxon>
    </lineage>
</organism>
<dbReference type="Proteomes" id="UP000799324">
    <property type="component" value="Unassembled WGS sequence"/>
</dbReference>
<dbReference type="SUPFAM" id="SSF53639">
    <property type="entry name" value="AraD/HMP-PK domain-like"/>
    <property type="match status" value="1"/>
</dbReference>
<dbReference type="GO" id="GO:0005856">
    <property type="term" value="C:cytoskeleton"/>
    <property type="evidence" value="ECO:0007669"/>
    <property type="project" value="TreeGrafter"/>
</dbReference>
<feature type="domain" description="Class II aldolase/adducin N-terminal" evidence="1">
    <location>
        <begin position="64"/>
        <end position="246"/>
    </location>
</feature>
<sequence length="308" mass="33404">MQHRRLITTLGFCSDITAATFIESSGVVAEEHTSGDPSLAFIQDETTAPPTFDSPHEERAYLKHRLALAFRIFAQFGFAEGVAGHITVRDPVDPTSFWVNPFGMHFSLIRDEDLIRVDHQGKVVDGGRNRRLNFAAYAIHAQIHAARPDVLCAAHSHTKFGRAFCASGRTLQPLTQDSCVFYNDHVLYPTFAGVVLAAEEGEHIAAALGPRKAALLGNHGLLTVAPSIEACVAWFVLLESCCEVQLLADASSAGSGKPLVEIGEVEAQSTWEALGKPSGGYFMGLPLFQVAEKEFGERTFLGRGLEPL</sequence>
<dbReference type="SMART" id="SM01007">
    <property type="entry name" value="Aldolase_II"/>
    <property type="match status" value="1"/>
</dbReference>
<keyword evidence="3" id="KW-1185">Reference proteome</keyword>
<gene>
    <name evidence="2" type="ORF">K491DRAFT_700899</name>
</gene>
<dbReference type="NCBIfam" id="NF004855">
    <property type="entry name" value="PRK06208.1"/>
    <property type="match status" value="1"/>
</dbReference>
<protein>
    <submittedName>
        <fullName evidence="2">Class II aldolase/adducin domain protein</fullName>
    </submittedName>
</protein>
<accession>A0A6A6TP02</accession>
<dbReference type="AlphaFoldDB" id="A0A6A6TP02"/>
<dbReference type="InterPro" id="IPR001303">
    <property type="entry name" value="Aldolase_II/adducin_N"/>
</dbReference>
<dbReference type="OrthoDB" id="3238794at2759"/>
<dbReference type="InterPro" id="IPR036409">
    <property type="entry name" value="Aldolase_II/adducin_N_sf"/>
</dbReference>
<evidence type="ECO:0000259" key="1">
    <source>
        <dbReference type="SMART" id="SM01007"/>
    </source>
</evidence>
<dbReference type="InterPro" id="IPR051017">
    <property type="entry name" value="Aldolase-II_Adducin_sf"/>
</dbReference>
<dbReference type="PANTHER" id="PTHR10672:SF41">
    <property type="entry name" value="CLASS II ALDOLASE_ADDUCIN DOMAIN PROTEIN (AFU_ORTHOLOGUE AFUA_3G01330)"/>
    <property type="match status" value="1"/>
</dbReference>
<proteinExistence type="predicted"/>